<evidence type="ECO:0000256" key="1">
    <source>
        <dbReference type="SAM" id="MobiDB-lite"/>
    </source>
</evidence>
<dbReference type="Proteomes" id="UP000252139">
    <property type="component" value="Unassembled WGS sequence"/>
</dbReference>
<protein>
    <submittedName>
        <fullName evidence="2">Uncharacterized protein</fullName>
    </submittedName>
</protein>
<evidence type="ECO:0000313" key="3">
    <source>
        <dbReference type="Proteomes" id="UP000252139"/>
    </source>
</evidence>
<sequence length="194" mass="21967">MDTPHWKDVKLDTAKYICAAADTDNDDDLLAAEIIHALSGRLTRNNHGKHILEDSFAHQYLDPILETIFGSDECLKQDWANGILLPTMKRKRNDDDDNDIMSDGDDDNTDADVDNNKDAAETVYKSDWAVFANGNLMITVISTLELKVSYKRNPGCVSLCLAGKRNEVGATPIDTFWCDSTYRLWDFDRRYARN</sequence>
<comment type="caution">
    <text evidence="2">The sequence shown here is derived from an EMBL/GenBank/DDBJ whole genome shotgun (WGS) entry which is preliminary data.</text>
</comment>
<proteinExistence type="predicted"/>
<name>A0A367K1D0_RHIAZ</name>
<organism evidence="2 3">
    <name type="scientific">Rhizopus azygosporus</name>
    <name type="common">Rhizopus microsporus var. azygosporus</name>
    <dbReference type="NCBI Taxonomy" id="86630"/>
    <lineage>
        <taxon>Eukaryota</taxon>
        <taxon>Fungi</taxon>
        <taxon>Fungi incertae sedis</taxon>
        <taxon>Mucoromycota</taxon>
        <taxon>Mucoromycotina</taxon>
        <taxon>Mucoromycetes</taxon>
        <taxon>Mucorales</taxon>
        <taxon>Mucorineae</taxon>
        <taxon>Rhizopodaceae</taxon>
        <taxon>Rhizopus</taxon>
    </lineage>
</organism>
<dbReference type="OrthoDB" id="2282925at2759"/>
<dbReference type="EMBL" id="PJQL01000416">
    <property type="protein sequence ID" value="RCH95949.1"/>
    <property type="molecule type" value="Genomic_DNA"/>
</dbReference>
<reference evidence="2 3" key="1">
    <citation type="journal article" date="2018" name="G3 (Bethesda)">
        <title>Phylogenetic and Phylogenomic Definition of Rhizopus Species.</title>
        <authorList>
            <person name="Gryganskyi A.P."/>
            <person name="Golan J."/>
            <person name="Dolatabadi S."/>
            <person name="Mondo S."/>
            <person name="Robb S."/>
            <person name="Idnurm A."/>
            <person name="Muszewska A."/>
            <person name="Steczkiewicz K."/>
            <person name="Masonjones S."/>
            <person name="Liao H.L."/>
            <person name="Gajdeczka M.T."/>
            <person name="Anike F."/>
            <person name="Vuek A."/>
            <person name="Anishchenko I.M."/>
            <person name="Voigt K."/>
            <person name="de Hoog G.S."/>
            <person name="Smith M.E."/>
            <person name="Heitman J."/>
            <person name="Vilgalys R."/>
            <person name="Stajich J.E."/>
        </authorList>
    </citation>
    <scope>NUCLEOTIDE SEQUENCE [LARGE SCALE GENOMIC DNA]</scope>
    <source>
        <strain evidence="2 3">CBS 357.93</strain>
    </source>
</reference>
<accession>A0A367K1D0</accession>
<feature type="region of interest" description="Disordered" evidence="1">
    <location>
        <begin position="94"/>
        <end position="114"/>
    </location>
</feature>
<keyword evidence="3" id="KW-1185">Reference proteome</keyword>
<gene>
    <name evidence="2" type="ORF">CU097_006455</name>
</gene>
<dbReference type="AlphaFoldDB" id="A0A367K1D0"/>
<evidence type="ECO:0000313" key="2">
    <source>
        <dbReference type="EMBL" id="RCH95949.1"/>
    </source>
</evidence>
<feature type="compositionally biased region" description="Acidic residues" evidence="1">
    <location>
        <begin position="95"/>
        <end position="113"/>
    </location>
</feature>